<dbReference type="InterPro" id="IPR046798">
    <property type="entry name" value="2OG-FeII_Oxy_6"/>
</dbReference>
<keyword evidence="5" id="KW-1185">Reference proteome</keyword>
<proteinExistence type="predicted"/>
<dbReference type="EMBL" id="PKSL01000029">
    <property type="protein sequence ID" value="POW12712.1"/>
    <property type="molecule type" value="Genomic_DNA"/>
</dbReference>
<protein>
    <recommendedName>
        <fullName evidence="2">Tet-like 2OG-Fe(II) oxygenase domain-containing protein</fullName>
    </recommendedName>
</protein>
<evidence type="ECO:0000313" key="3">
    <source>
        <dbReference type="EMBL" id="POW10246.1"/>
    </source>
</evidence>
<organism evidence="4 5">
    <name type="scientific">Puccinia striiformis</name>
    <dbReference type="NCBI Taxonomy" id="27350"/>
    <lineage>
        <taxon>Eukaryota</taxon>
        <taxon>Fungi</taxon>
        <taxon>Dikarya</taxon>
        <taxon>Basidiomycota</taxon>
        <taxon>Pucciniomycotina</taxon>
        <taxon>Pucciniomycetes</taxon>
        <taxon>Pucciniales</taxon>
        <taxon>Pucciniaceae</taxon>
        <taxon>Puccinia</taxon>
    </lineage>
</organism>
<sequence length="445" mass="50350">MPIIKLSPASIKRYCAGTPDSPQVLVCPACPGESHDPLDCVDYIRLRCPMISPEGSVMGTIDKDLLGKKDVPVAAPLLNKQQRRYRQHKAQNQANKRIEANIKYTNEAHITSHICRNDPEGKIRFFRNSFVAWRDNSRKFTVAIVKFHPFATMDPNLKARFQHAAHHLVAQSSFQNPNKSNGPAISGKMFSLGWRKGYEEDTTIATTGIAEKVSQDRLGYEDLQTHVPTLDTFISERFQNLSQPLYDEVKEQFLTLNAPGLAPYFEENTDGFTCHLSFTLGNFSNASHTDRDASPYTFVTWLPINEKTGDLIEDKLEVTGGQFVFPRNGFGIDFTGFCGVVECAWKANFYHHLTLPSTSSPLSFHTRLGYSCQLPQKTHNALQRIQNGFYDKPEYKDWRPRDMGKILDDSFAYPKPLNPEPKNKSSKKLGPATFSSKIVPKKRKR</sequence>
<comment type="caution">
    <text evidence="4">The sequence shown here is derived from an EMBL/GenBank/DDBJ whole genome shotgun (WGS) entry which is preliminary data.</text>
</comment>
<dbReference type="Pfam" id="PF20515">
    <property type="entry name" value="2OG-FeII_Oxy_6"/>
    <property type="match status" value="1"/>
</dbReference>
<evidence type="ECO:0000313" key="4">
    <source>
        <dbReference type="EMBL" id="POW12712.1"/>
    </source>
</evidence>
<feature type="domain" description="Tet-like 2OG-Fe(II) oxygenase" evidence="2">
    <location>
        <begin position="155"/>
        <end position="357"/>
    </location>
</feature>
<name>A0A2S4VT55_9BASI</name>
<feature type="region of interest" description="Disordered" evidence="1">
    <location>
        <begin position="409"/>
        <end position="445"/>
    </location>
</feature>
<accession>A0A2S4VT55</accession>
<dbReference type="AlphaFoldDB" id="A0A2S4VT55"/>
<dbReference type="VEuPathDB" id="FungiDB:PSTT_04421"/>
<evidence type="ECO:0000256" key="1">
    <source>
        <dbReference type="SAM" id="MobiDB-lite"/>
    </source>
</evidence>
<dbReference type="VEuPathDB" id="FungiDB:PSTT_06211"/>
<gene>
    <name evidence="4" type="ORF">PSTT_04421</name>
    <name evidence="3" type="ORF">PSTT_06211</name>
</gene>
<evidence type="ECO:0000313" key="5">
    <source>
        <dbReference type="Proteomes" id="UP000239156"/>
    </source>
</evidence>
<evidence type="ECO:0000259" key="2">
    <source>
        <dbReference type="Pfam" id="PF20515"/>
    </source>
</evidence>
<dbReference type="Proteomes" id="UP000239156">
    <property type="component" value="Unassembled WGS sequence"/>
</dbReference>
<reference evidence="4 5" key="1">
    <citation type="submission" date="2017-12" db="EMBL/GenBank/DDBJ databases">
        <title>Gene loss provides genomic basis for host adaptation in cereal stripe rust fungi.</title>
        <authorList>
            <person name="Xia C."/>
        </authorList>
    </citation>
    <scope>NUCLEOTIDE SEQUENCE [LARGE SCALE GENOMIC DNA]</scope>
    <source>
        <strain evidence="4 5">93-210</strain>
    </source>
</reference>
<dbReference type="VEuPathDB" id="FungiDB:PSHT_13304"/>
<dbReference type="EMBL" id="PKSL01000048">
    <property type="protein sequence ID" value="POW10246.1"/>
    <property type="molecule type" value="Genomic_DNA"/>
</dbReference>